<sequence length="74" mass="8520">MAKRDDIETEVELNTKFRLEMQEKERRAAWVQRKCIAVGMALSTIIYKIGGWAFDNFPALRAAIEAYQKAKNGQ</sequence>
<accession>A0A6J7WJ52</accession>
<reference evidence="1" key="1">
    <citation type="submission" date="2020-05" db="EMBL/GenBank/DDBJ databases">
        <authorList>
            <person name="Chiriac C."/>
            <person name="Salcher M."/>
            <person name="Ghai R."/>
            <person name="Kavagutti S V."/>
        </authorList>
    </citation>
    <scope>NUCLEOTIDE SEQUENCE</scope>
</reference>
<evidence type="ECO:0000313" key="1">
    <source>
        <dbReference type="EMBL" id="CAB5212893.1"/>
    </source>
</evidence>
<proteinExistence type="predicted"/>
<dbReference type="EMBL" id="LR798233">
    <property type="protein sequence ID" value="CAB5212893.1"/>
    <property type="molecule type" value="Genomic_DNA"/>
</dbReference>
<name>A0A6J7WJ52_9CAUD</name>
<organism evidence="1">
    <name type="scientific">uncultured Caudovirales phage</name>
    <dbReference type="NCBI Taxonomy" id="2100421"/>
    <lineage>
        <taxon>Viruses</taxon>
        <taxon>Duplodnaviria</taxon>
        <taxon>Heunggongvirae</taxon>
        <taxon>Uroviricota</taxon>
        <taxon>Caudoviricetes</taxon>
        <taxon>Peduoviridae</taxon>
        <taxon>Maltschvirus</taxon>
        <taxon>Maltschvirus maltsch</taxon>
    </lineage>
</organism>
<protein>
    <submittedName>
        <fullName evidence="1">Uncharacterized protein</fullName>
    </submittedName>
</protein>
<gene>
    <name evidence="1" type="ORF">UFOVP191_55</name>
</gene>